<dbReference type="CDD" id="cd00093">
    <property type="entry name" value="HTH_XRE"/>
    <property type="match status" value="1"/>
</dbReference>
<dbReference type="RefSeq" id="WP_027886985.1">
    <property type="nucleotide sequence ID" value="NZ_JBHSXZ010000027.1"/>
</dbReference>
<dbReference type="EMBL" id="QWKX01000011">
    <property type="protein sequence ID" value="RIH78776.1"/>
    <property type="molecule type" value="Genomic_DNA"/>
</dbReference>
<reference evidence="3 4" key="1">
    <citation type="submission" date="2018-08" db="EMBL/GenBank/DDBJ databases">
        <title>Meiothermus cateniformans JCM 15151 genome sequencing project.</title>
        <authorList>
            <person name="Da Costa M.S."/>
            <person name="Albuquerque L."/>
            <person name="Raposo P."/>
            <person name="Froufe H.J.C."/>
            <person name="Barroso C.S."/>
            <person name="Egas C."/>
        </authorList>
    </citation>
    <scope>NUCLEOTIDE SEQUENCE [LARGE SCALE GENOMIC DNA]</scope>
    <source>
        <strain evidence="3 4">JCM 15151</strain>
    </source>
</reference>
<gene>
    <name evidence="3" type="ORF">Mcate_00638</name>
</gene>
<evidence type="ECO:0000259" key="2">
    <source>
        <dbReference type="PROSITE" id="PS50943"/>
    </source>
</evidence>
<dbReference type="OrthoDB" id="458956at2"/>
<feature type="coiled-coil region" evidence="1">
    <location>
        <begin position="43"/>
        <end position="70"/>
    </location>
</feature>
<evidence type="ECO:0000313" key="4">
    <source>
        <dbReference type="Proteomes" id="UP000266089"/>
    </source>
</evidence>
<evidence type="ECO:0000256" key="1">
    <source>
        <dbReference type="SAM" id="Coils"/>
    </source>
</evidence>
<feature type="domain" description="HTH cro/C1-type" evidence="2">
    <location>
        <begin position="83"/>
        <end position="139"/>
    </location>
</feature>
<comment type="caution">
    <text evidence="3">The sequence shown here is derived from an EMBL/GenBank/DDBJ whole genome shotgun (WGS) entry which is preliminary data.</text>
</comment>
<proteinExistence type="predicted"/>
<dbReference type="InterPro" id="IPR001387">
    <property type="entry name" value="Cro/C1-type_HTH"/>
</dbReference>
<accession>A0A399E4H1</accession>
<dbReference type="GO" id="GO:0003677">
    <property type="term" value="F:DNA binding"/>
    <property type="evidence" value="ECO:0007669"/>
    <property type="project" value="InterPro"/>
</dbReference>
<keyword evidence="1" id="KW-0175">Coiled coil</keyword>
<dbReference type="SMART" id="SM00530">
    <property type="entry name" value="HTH_XRE"/>
    <property type="match status" value="1"/>
</dbReference>
<dbReference type="PROSITE" id="PS50943">
    <property type="entry name" value="HTH_CROC1"/>
    <property type="match status" value="1"/>
</dbReference>
<dbReference type="Proteomes" id="UP000266089">
    <property type="component" value="Unassembled WGS sequence"/>
</dbReference>
<evidence type="ECO:0000313" key="3">
    <source>
        <dbReference type="EMBL" id="RIH78776.1"/>
    </source>
</evidence>
<dbReference type="Gene3D" id="1.10.260.40">
    <property type="entry name" value="lambda repressor-like DNA-binding domains"/>
    <property type="match status" value="1"/>
</dbReference>
<organism evidence="3 4">
    <name type="scientific">Meiothermus taiwanensis</name>
    <dbReference type="NCBI Taxonomy" id="172827"/>
    <lineage>
        <taxon>Bacteria</taxon>
        <taxon>Thermotogati</taxon>
        <taxon>Deinococcota</taxon>
        <taxon>Deinococci</taxon>
        <taxon>Thermales</taxon>
        <taxon>Thermaceae</taxon>
        <taxon>Meiothermus</taxon>
    </lineage>
</organism>
<sequence>MRIENEREYRISGAWLRRFEQSLEQLQRAPLGNEHPKLRQARLEALQSQIEDLREQMAQYEALRRREVRSVQVSSLEDLPEALIKARIAAGLTQEQLAKRLKLKKQQIQRYEATHYASASLERLIEIARALNVQIKAEVVFGR</sequence>
<protein>
    <submittedName>
        <fullName evidence="3">Helix-turn-helix protein</fullName>
    </submittedName>
</protein>
<dbReference type="InterPro" id="IPR010982">
    <property type="entry name" value="Lambda_DNA-bd_dom_sf"/>
</dbReference>
<dbReference type="Pfam" id="PF01381">
    <property type="entry name" value="HTH_3"/>
    <property type="match status" value="1"/>
</dbReference>
<dbReference type="SUPFAM" id="SSF47413">
    <property type="entry name" value="lambda repressor-like DNA-binding domains"/>
    <property type="match status" value="1"/>
</dbReference>
<name>A0A399E4H1_9DEIN</name>
<dbReference type="AlphaFoldDB" id="A0A399E4H1"/>